<dbReference type="InterPro" id="IPR029058">
    <property type="entry name" value="AB_hydrolase_fold"/>
</dbReference>
<dbReference type="Gene3D" id="1.20.1290.10">
    <property type="entry name" value="AhpD-like"/>
    <property type="match status" value="1"/>
</dbReference>
<dbReference type="InterPro" id="IPR003779">
    <property type="entry name" value="CMD-like"/>
</dbReference>
<reference evidence="3 4" key="1">
    <citation type="journal article" date="2019" name="Int. J. Syst. Evol. Microbiol.">
        <title>The Global Catalogue of Microorganisms (GCM) 10K type strain sequencing project: providing services to taxonomists for standard genome sequencing and annotation.</title>
        <authorList>
            <consortium name="The Broad Institute Genomics Platform"/>
            <consortium name="The Broad Institute Genome Sequencing Center for Infectious Disease"/>
            <person name="Wu L."/>
            <person name="Ma J."/>
        </authorList>
    </citation>
    <scope>NUCLEOTIDE SEQUENCE [LARGE SCALE GENOMIC DNA]</scope>
    <source>
        <strain evidence="3 4">JCM 15309</strain>
    </source>
</reference>
<dbReference type="Pfam" id="PF02627">
    <property type="entry name" value="CMD"/>
    <property type="match status" value="1"/>
</dbReference>
<dbReference type="NCBIfam" id="TIGR02425">
    <property type="entry name" value="decarb_PcaC"/>
    <property type="match status" value="1"/>
</dbReference>
<accession>A0ABN2QK66</accession>
<dbReference type="SUPFAM" id="SSF53474">
    <property type="entry name" value="alpha/beta-Hydrolases"/>
    <property type="match status" value="1"/>
</dbReference>
<dbReference type="SUPFAM" id="SSF69118">
    <property type="entry name" value="AhpD-like"/>
    <property type="match status" value="1"/>
</dbReference>
<comment type="caution">
    <text evidence="3">The sequence shown here is derived from an EMBL/GenBank/DDBJ whole genome shotgun (WGS) entry which is preliminary data.</text>
</comment>
<sequence>MELTLVRLAGSEALPTLVVGPSLGTSVTALWGPCAELLGDRFHVVGWELPGHGRGAPASAAFTIEDLAGAVVEAVDRTIGGGSFAYAGDSLGGAVGLQLALSVPDRLTGVAVLCTGARIGTPEGWRERAALVRASGTPVMVEGSARRWFAPGFLERRPEVGTALLSSLQDADKESYSLACEALAEFDVRDRLPAIGVPLLAVGGSDDEPTPAAILRADADAVPGARFVELDGVAHLAPAEAPRTVASLLADLLRDPRHEAGMAVRRAVLGDAHVDRAVAGTTDVNRDFQDLITRYAWGSIWTRPGLARRDRSIAVLTALVAGRHFEELEFHLRAALTNGLTREEIVEVLLQSAIYVGVPAANTAFAVANRVLADS</sequence>
<keyword evidence="4" id="KW-1185">Reference proteome</keyword>
<dbReference type="InterPro" id="IPR029032">
    <property type="entry name" value="AhpD-like"/>
</dbReference>
<dbReference type="Proteomes" id="UP001500571">
    <property type="component" value="Unassembled WGS sequence"/>
</dbReference>
<dbReference type="PANTHER" id="PTHR33570">
    <property type="entry name" value="4-CARBOXYMUCONOLACTONE DECARBOXYLASE FAMILY PROTEIN"/>
    <property type="match status" value="1"/>
</dbReference>
<protein>
    <submittedName>
        <fullName evidence="3">3-oxoadipate enol-lactonase</fullName>
    </submittedName>
</protein>
<dbReference type="InterPro" id="IPR000073">
    <property type="entry name" value="AB_hydrolase_1"/>
</dbReference>
<evidence type="ECO:0000313" key="4">
    <source>
        <dbReference type="Proteomes" id="UP001500571"/>
    </source>
</evidence>
<dbReference type="PANTHER" id="PTHR33570:SF2">
    <property type="entry name" value="CARBOXYMUCONOLACTONE DECARBOXYLASE-LIKE DOMAIN-CONTAINING PROTEIN"/>
    <property type="match status" value="1"/>
</dbReference>
<dbReference type="RefSeq" id="WP_344043292.1">
    <property type="nucleotide sequence ID" value="NZ_BAAAPB010000001.1"/>
</dbReference>
<dbReference type="InterPro" id="IPR012788">
    <property type="entry name" value="Decarb_PcaC"/>
</dbReference>
<feature type="domain" description="AB hydrolase-1" evidence="1">
    <location>
        <begin position="31"/>
        <end position="127"/>
    </location>
</feature>
<dbReference type="Gene3D" id="3.40.50.1820">
    <property type="entry name" value="alpha/beta hydrolase"/>
    <property type="match status" value="1"/>
</dbReference>
<proteinExistence type="predicted"/>
<feature type="domain" description="Carboxymuconolactone decarboxylase-like" evidence="2">
    <location>
        <begin position="287"/>
        <end position="369"/>
    </location>
</feature>
<dbReference type="PRINTS" id="PR00111">
    <property type="entry name" value="ABHYDROLASE"/>
</dbReference>
<evidence type="ECO:0000259" key="1">
    <source>
        <dbReference type="Pfam" id="PF00561"/>
    </source>
</evidence>
<name>A0ABN2QK66_9ACTN</name>
<gene>
    <name evidence="3" type="primary">pcaD</name>
    <name evidence="3" type="ORF">GCM10009798_11380</name>
</gene>
<organism evidence="3 4">
    <name type="scientific">Nocardioides panacihumi</name>
    <dbReference type="NCBI Taxonomy" id="400774"/>
    <lineage>
        <taxon>Bacteria</taxon>
        <taxon>Bacillati</taxon>
        <taxon>Actinomycetota</taxon>
        <taxon>Actinomycetes</taxon>
        <taxon>Propionibacteriales</taxon>
        <taxon>Nocardioidaceae</taxon>
        <taxon>Nocardioides</taxon>
    </lineage>
</organism>
<dbReference type="Pfam" id="PF00561">
    <property type="entry name" value="Abhydrolase_1"/>
    <property type="match status" value="1"/>
</dbReference>
<evidence type="ECO:0000259" key="2">
    <source>
        <dbReference type="Pfam" id="PF02627"/>
    </source>
</evidence>
<evidence type="ECO:0000313" key="3">
    <source>
        <dbReference type="EMBL" id="GAA1953908.1"/>
    </source>
</evidence>
<dbReference type="EMBL" id="BAAAPB010000001">
    <property type="protein sequence ID" value="GAA1953908.1"/>
    <property type="molecule type" value="Genomic_DNA"/>
</dbReference>
<dbReference type="InterPro" id="IPR052512">
    <property type="entry name" value="4CMD/NDH-1_regulator"/>
</dbReference>